<evidence type="ECO:0000313" key="3">
    <source>
        <dbReference type="Proteomes" id="UP001642409"/>
    </source>
</evidence>
<reference evidence="2 3" key="2">
    <citation type="submission" date="2024-07" db="EMBL/GenBank/DDBJ databases">
        <authorList>
            <person name="Akdeniz Z."/>
        </authorList>
    </citation>
    <scope>NUCLEOTIDE SEQUENCE [LARGE SCALE GENOMIC DNA]</scope>
</reference>
<dbReference type="EMBL" id="CATOUU010000681">
    <property type="protein sequence ID" value="CAI9940660.1"/>
    <property type="molecule type" value="Genomic_DNA"/>
</dbReference>
<gene>
    <name evidence="2" type="ORF">HINF_LOCUS25673</name>
    <name evidence="1" type="ORF">HINF_LOCUS28305</name>
</gene>
<reference evidence="1" key="1">
    <citation type="submission" date="2023-06" db="EMBL/GenBank/DDBJ databases">
        <authorList>
            <person name="Kurt Z."/>
        </authorList>
    </citation>
    <scope>NUCLEOTIDE SEQUENCE</scope>
</reference>
<organism evidence="1">
    <name type="scientific">Hexamita inflata</name>
    <dbReference type="NCBI Taxonomy" id="28002"/>
    <lineage>
        <taxon>Eukaryota</taxon>
        <taxon>Metamonada</taxon>
        <taxon>Diplomonadida</taxon>
        <taxon>Hexamitidae</taxon>
        <taxon>Hexamitinae</taxon>
        <taxon>Hexamita</taxon>
    </lineage>
</organism>
<proteinExistence type="predicted"/>
<comment type="caution">
    <text evidence="1">The sequence shown here is derived from an EMBL/GenBank/DDBJ whole genome shotgun (WGS) entry which is preliminary data.</text>
</comment>
<protein>
    <submittedName>
        <fullName evidence="2">Hypothetical_protein</fullName>
    </submittedName>
</protein>
<evidence type="ECO:0000313" key="2">
    <source>
        <dbReference type="EMBL" id="CAL6016786.1"/>
    </source>
</evidence>
<name>A0AA86U3D6_9EUKA</name>
<evidence type="ECO:0000313" key="1">
    <source>
        <dbReference type="EMBL" id="CAI9940660.1"/>
    </source>
</evidence>
<dbReference type="EMBL" id="CAXDID020000077">
    <property type="protein sequence ID" value="CAL6016786.1"/>
    <property type="molecule type" value="Genomic_DNA"/>
</dbReference>
<dbReference type="Proteomes" id="UP001642409">
    <property type="component" value="Unassembled WGS sequence"/>
</dbReference>
<keyword evidence="3" id="KW-1185">Reference proteome</keyword>
<dbReference type="AlphaFoldDB" id="A0AA86U3D6"/>
<accession>A0AA86U3D6</accession>
<sequence length="165" mass="19995">MMSLTAKQKSGMFKQVESKLNITYSKIYNYIRYTWSKQFYYDIEQYQNEIILLTEQFTHNLLDGQQNIDKIKVQVWQMLQKQYEAYYFHPETFYNLVAYRTQKIINQYKKQPINLIIFDKVDDEIQMCIYEQSYQIGNIDGIYDLIRQQCSYVDCDDCIVELALL</sequence>